<feature type="signal peptide" evidence="2">
    <location>
        <begin position="1"/>
        <end position="30"/>
    </location>
</feature>
<reference evidence="3" key="1">
    <citation type="submission" date="2018-01" db="EMBL/GenBank/DDBJ databases">
        <title>An insight into the sialome of Amazonian anophelines.</title>
        <authorList>
            <person name="Ribeiro J.M."/>
            <person name="Scarpassa V."/>
            <person name="Calvo E."/>
        </authorList>
    </citation>
    <scope>NUCLEOTIDE SEQUENCE</scope>
</reference>
<evidence type="ECO:0000256" key="2">
    <source>
        <dbReference type="SAM" id="SignalP"/>
    </source>
</evidence>
<proteinExistence type="predicted"/>
<evidence type="ECO:0000256" key="1">
    <source>
        <dbReference type="SAM" id="MobiDB-lite"/>
    </source>
</evidence>
<dbReference type="AlphaFoldDB" id="A0A2M4DR82"/>
<feature type="region of interest" description="Disordered" evidence="1">
    <location>
        <begin position="53"/>
        <end position="74"/>
    </location>
</feature>
<dbReference type="EMBL" id="GGFL01015853">
    <property type="protein sequence ID" value="MBW80031.1"/>
    <property type="molecule type" value="Transcribed_RNA"/>
</dbReference>
<evidence type="ECO:0000313" key="3">
    <source>
        <dbReference type="EMBL" id="MBW80031.1"/>
    </source>
</evidence>
<feature type="compositionally biased region" description="Polar residues" evidence="1">
    <location>
        <begin position="64"/>
        <end position="74"/>
    </location>
</feature>
<sequence>MPGWNLFRWSSTLHCTRWWWTLRVITIAYGRHCTRSNTTTRRTSRVSWWRSTMPSGRTGAARTTVRSFASRTVG</sequence>
<organism evidence="3">
    <name type="scientific">Anopheles darlingi</name>
    <name type="common">Mosquito</name>
    <dbReference type="NCBI Taxonomy" id="43151"/>
    <lineage>
        <taxon>Eukaryota</taxon>
        <taxon>Metazoa</taxon>
        <taxon>Ecdysozoa</taxon>
        <taxon>Arthropoda</taxon>
        <taxon>Hexapoda</taxon>
        <taxon>Insecta</taxon>
        <taxon>Pterygota</taxon>
        <taxon>Neoptera</taxon>
        <taxon>Endopterygota</taxon>
        <taxon>Diptera</taxon>
        <taxon>Nematocera</taxon>
        <taxon>Culicoidea</taxon>
        <taxon>Culicidae</taxon>
        <taxon>Anophelinae</taxon>
        <taxon>Anopheles</taxon>
    </lineage>
</organism>
<feature type="chain" id="PRO_5015005758" evidence="2">
    <location>
        <begin position="31"/>
        <end position="74"/>
    </location>
</feature>
<keyword evidence="2" id="KW-0732">Signal</keyword>
<name>A0A2M4DR82_ANODA</name>
<accession>A0A2M4DR82</accession>
<protein>
    <submittedName>
        <fullName evidence="3">Putative secreted protein</fullName>
    </submittedName>
</protein>